<evidence type="ECO:0000256" key="1">
    <source>
        <dbReference type="ARBA" id="ARBA00012220"/>
    </source>
</evidence>
<dbReference type="PANTHER" id="PTHR34378:SF1">
    <property type="entry name" value="GLUTAMATE--CYSTEINE LIGASE, CHLOROPLASTIC"/>
    <property type="match status" value="1"/>
</dbReference>
<dbReference type="PANTHER" id="PTHR34378">
    <property type="entry name" value="GLUTAMATE--CYSTEINE LIGASE, CHLOROPLASTIC"/>
    <property type="match status" value="1"/>
</dbReference>
<sequence length="361" mass="38716">MVTRTRVLGDAVESLFEGSYAAPLVGLERELFAYRHEDPTAAVTIADMRPHLADVPDVAFEPGGQVELNPGPQPTAAAAVAVLRERERAARAALAGAGIHLAAAGLDPWRRPERIGLQLTSSRYCDLDRYLSRRGSAGRRFMRQTAGLHVCVDLRPGAEGVVQWRAANLVAPVLAALFANSRYCEGRRLTTDGGRTAVCLATDPARMAYGRLGRTRDVVGEYARFAAAAPTLSERFRDVDAHLSTLFPAVRPRGRYLELRCLDSMPGSDLPVAVALAWLLLGVRGVDDEVLAGLDSCDVPALWELAAGPGILHPTARGIAVRLLRIASAAVDVLPPGELPPDACAGLADLLERTTRQRRSA</sequence>
<dbReference type="EC" id="6.3.2.2" evidence="1"/>
<dbReference type="GO" id="GO:0006750">
    <property type="term" value="P:glutathione biosynthetic process"/>
    <property type="evidence" value="ECO:0007669"/>
    <property type="project" value="InterPro"/>
</dbReference>
<dbReference type="GO" id="GO:0005524">
    <property type="term" value="F:ATP binding"/>
    <property type="evidence" value="ECO:0007669"/>
    <property type="project" value="UniProtKB-KW"/>
</dbReference>
<accession>A0A853C378</accession>
<comment type="catalytic activity">
    <reaction evidence="5">
        <text>L-cysteine + L-glutamate + ATP = gamma-L-glutamyl-L-cysteine + ADP + phosphate + H(+)</text>
        <dbReference type="Rhea" id="RHEA:13285"/>
        <dbReference type="ChEBI" id="CHEBI:15378"/>
        <dbReference type="ChEBI" id="CHEBI:29985"/>
        <dbReference type="ChEBI" id="CHEBI:30616"/>
        <dbReference type="ChEBI" id="CHEBI:35235"/>
        <dbReference type="ChEBI" id="CHEBI:43474"/>
        <dbReference type="ChEBI" id="CHEBI:58173"/>
        <dbReference type="ChEBI" id="CHEBI:456216"/>
        <dbReference type="EC" id="6.3.2.2"/>
    </reaction>
</comment>
<protein>
    <recommendedName>
        <fullName evidence="1">glutamate--cysteine ligase</fullName>
        <ecNumber evidence="1">6.3.2.2</ecNumber>
    </recommendedName>
</protein>
<proteinExistence type="predicted"/>
<dbReference type="InterPro" id="IPR006336">
    <property type="entry name" value="GCS2"/>
</dbReference>
<dbReference type="InterPro" id="IPR014746">
    <property type="entry name" value="Gln_synth/guanido_kin_cat_dom"/>
</dbReference>
<keyword evidence="3" id="KW-0547">Nucleotide-binding</keyword>
<evidence type="ECO:0000256" key="4">
    <source>
        <dbReference type="ARBA" id="ARBA00022840"/>
    </source>
</evidence>
<keyword evidence="4" id="KW-0067">ATP-binding</keyword>
<dbReference type="Pfam" id="PF04107">
    <property type="entry name" value="GCS2"/>
    <property type="match status" value="1"/>
</dbReference>
<keyword evidence="2 6" id="KW-0436">Ligase</keyword>
<comment type="caution">
    <text evidence="6">The sequence shown here is derived from an EMBL/GenBank/DDBJ whole genome shotgun (WGS) entry which is preliminary data.</text>
</comment>
<evidence type="ECO:0000256" key="3">
    <source>
        <dbReference type="ARBA" id="ARBA00022741"/>
    </source>
</evidence>
<dbReference type="RefSeq" id="WP_179668541.1">
    <property type="nucleotide sequence ID" value="NZ_JACCFP010000001.1"/>
</dbReference>
<dbReference type="SUPFAM" id="SSF55931">
    <property type="entry name" value="Glutamine synthetase/guanido kinase"/>
    <property type="match status" value="1"/>
</dbReference>
<evidence type="ECO:0000256" key="2">
    <source>
        <dbReference type="ARBA" id="ARBA00022598"/>
    </source>
</evidence>
<evidence type="ECO:0000313" key="7">
    <source>
        <dbReference type="Proteomes" id="UP000530424"/>
    </source>
</evidence>
<dbReference type="GO" id="GO:0004357">
    <property type="term" value="F:glutamate-cysteine ligase activity"/>
    <property type="evidence" value="ECO:0007669"/>
    <property type="project" value="UniProtKB-EC"/>
</dbReference>
<keyword evidence="7" id="KW-1185">Reference proteome</keyword>
<dbReference type="EMBL" id="JACCFP010000001">
    <property type="protein sequence ID" value="NYJ02135.1"/>
    <property type="molecule type" value="Genomic_DNA"/>
</dbReference>
<dbReference type="Proteomes" id="UP000530424">
    <property type="component" value="Unassembled WGS sequence"/>
</dbReference>
<evidence type="ECO:0000256" key="5">
    <source>
        <dbReference type="ARBA" id="ARBA00048819"/>
    </source>
</evidence>
<name>A0A853C378_9ACTN</name>
<dbReference type="Gene3D" id="3.30.590.20">
    <property type="match status" value="1"/>
</dbReference>
<dbReference type="InterPro" id="IPR035434">
    <property type="entry name" value="GCL_bact_plant"/>
</dbReference>
<evidence type="ECO:0000313" key="6">
    <source>
        <dbReference type="EMBL" id="NYJ02135.1"/>
    </source>
</evidence>
<organism evidence="6 7">
    <name type="scientific">Nocardioides thalensis</name>
    <dbReference type="NCBI Taxonomy" id="1914755"/>
    <lineage>
        <taxon>Bacteria</taxon>
        <taxon>Bacillati</taxon>
        <taxon>Actinomycetota</taxon>
        <taxon>Actinomycetes</taxon>
        <taxon>Propionibacteriales</taxon>
        <taxon>Nocardioidaceae</taxon>
        <taxon>Nocardioides</taxon>
    </lineage>
</organism>
<dbReference type="AlphaFoldDB" id="A0A853C378"/>
<reference evidence="6 7" key="1">
    <citation type="submission" date="2020-07" db="EMBL/GenBank/DDBJ databases">
        <title>Sequencing the genomes of 1000 actinobacteria strains.</title>
        <authorList>
            <person name="Klenk H.-P."/>
        </authorList>
    </citation>
    <scope>NUCLEOTIDE SEQUENCE [LARGE SCALE GENOMIC DNA]</scope>
    <source>
        <strain evidence="6 7">DSM 103833</strain>
    </source>
</reference>
<gene>
    <name evidence="6" type="ORF">HNR19_002833</name>
</gene>